<proteinExistence type="inferred from homology"/>
<dbReference type="CDD" id="cd17690">
    <property type="entry name" value="RUN1_DENND5A"/>
    <property type="match status" value="1"/>
</dbReference>
<dbReference type="Proteomes" id="UP000319801">
    <property type="component" value="Unassembled WGS sequence"/>
</dbReference>
<evidence type="ECO:0000256" key="2">
    <source>
        <dbReference type="ARBA" id="ARBA00006664"/>
    </source>
</evidence>
<dbReference type="SMART" id="SM00801">
    <property type="entry name" value="dDENN"/>
    <property type="match status" value="1"/>
</dbReference>
<feature type="compositionally biased region" description="Low complexity" evidence="7">
    <location>
        <begin position="1288"/>
        <end position="1309"/>
    </location>
</feature>
<keyword evidence="3" id="KW-0344">Guanine-nucleotide releasing factor</keyword>
<dbReference type="EMBL" id="VCAZ01000035">
    <property type="protein sequence ID" value="TSL68249.1"/>
    <property type="molecule type" value="Genomic_DNA"/>
</dbReference>
<dbReference type="InterPro" id="IPR001194">
    <property type="entry name" value="cDENN_dom"/>
</dbReference>
<comment type="caution">
    <text evidence="11">The sequence shown here is derived from an EMBL/GenBank/DDBJ whole genome shotgun (WGS) entry which is preliminary data.</text>
</comment>
<dbReference type="InterPro" id="IPR047278">
    <property type="entry name" value="DEN5A/B"/>
</dbReference>
<comment type="similarity">
    <text evidence="2">Belongs to the RAB6IP1 family.</text>
</comment>
<dbReference type="InterPro" id="IPR005113">
    <property type="entry name" value="uDENN_dom"/>
</dbReference>
<dbReference type="GO" id="GO:0005802">
    <property type="term" value="C:trans-Golgi network"/>
    <property type="evidence" value="ECO:0007669"/>
    <property type="project" value="TreeGrafter"/>
</dbReference>
<keyword evidence="4" id="KW-0677">Repeat</keyword>
<dbReference type="PROSITE" id="PS50211">
    <property type="entry name" value="DENN"/>
    <property type="match status" value="1"/>
</dbReference>
<evidence type="ECO:0000256" key="4">
    <source>
        <dbReference type="ARBA" id="ARBA00022737"/>
    </source>
</evidence>
<accession>A0A556U0W1</accession>
<dbReference type="InterPro" id="IPR036392">
    <property type="entry name" value="PLAT/LH2_dom_sf"/>
</dbReference>
<dbReference type="InterPro" id="IPR047294">
    <property type="entry name" value="RUN1_DENND5A"/>
</dbReference>
<dbReference type="InterPro" id="IPR037213">
    <property type="entry name" value="Run_dom_sf"/>
</dbReference>
<dbReference type="GO" id="GO:0005085">
    <property type="term" value="F:guanyl-nucleotide exchange factor activity"/>
    <property type="evidence" value="ECO:0007669"/>
    <property type="project" value="UniProtKB-KW"/>
</dbReference>
<feature type="region of interest" description="Disordered" evidence="7">
    <location>
        <begin position="1256"/>
        <end position="1321"/>
    </location>
</feature>
<dbReference type="Pfam" id="PF15396">
    <property type="entry name" value="FAM60A"/>
    <property type="match status" value="1"/>
</dbReference>
<evidence type="ECO:0000259" key="9">
    <source>
        <dbReference type="PROSITE" id="PS50211"/>
    </source>
</evidence>
<dbReference type="GO" id="GO:0005829">
    <property type="term" value="C:cytosol"/>
    <property type="evidence" value="ECO:0007669"/>
    <property type="project" value="GOC"/>
</dbReference>
<dbReference type="Pfam" id="PF03455">
    <property type="entry name" value="dDENN"/>
    <property type="match status" value="1"/>
</dbReference>
<dbReference type="SMART" id="SM00799">
    <property type="entry name" value="DENN"/>
    <property type="match status" value="1"/>
</dbReference>
<evidence type="ECO:0000259" key="10">
    <source>
        <dbReference type="PROSITE" id="PS50826"/>
    </source>
</evidence>
<evidence type="ECO:0000313" key="12">
    <source>
        <dbReference type="Proteomes" id="UP000319801"/>
    </source>
</evidence>
<dbReference type="FunFam" id="1.20.58.900:FF:000007">
    <property type="entry name" value="DENN domain-containing protein 5B"/>
    <property type="match status" value="1"/>
</dbReference>
<comment type="subcellular location">
    <subcellularLocation>
        <location evidence="1">Membrane</location>
    </subcellularLocation>
</comment>
<evidence type="ECO:0000256" key="6">
    <source>
        <dbReference type="PROSITE-ProRule" id="PRU00152"/>
    </source>
</evidence>
<dbReference type="Gene3D" id="2.60.60.20">
    <property type="entry name" value="PLAT/LH2 domain"/>
    <property type="match status" value="1"/>
</dbReference>
<dbReference type="InterPro" id="IPR037516">
    <property type="entry name" value="Tripartite_DENN"/>
</dbReference>
<feature type="domain" description="PLAT" evidence="8">
    <location>
        <begin position="941"/>
        <end position="1049"/>
    </location>
</feature>
<dbReference type="Pfam" id="PF03456">
    <property type="entry name" value="uDENN"/>
    <property type="match status" value="1"/>
</dbReference>
<dbReference type="CDD" id="cd01757">
    <property type="entry name" value="PLAT_RAB6IP1"/>
    <property type="match status" value="1"/>
</dbReference>
<dbReference type="InterPro" id="IPR026065">
    <property type="entry name" value="FAM60A"/>
</dbReference>
<evidence type="ECO:0000313" key="11">
    <source>
        <dbReference type="EMBL" id="TSL68249.1"/>
    </source>
</evidence>
<name>A0A556U0W1_BAGYA</name>
<dbReference type="PROSITE" id="PS50826">
    <property type="entry name" value="RUN"/>
    <property type="match status" value="1"/>
</dbReference>
<feature type="region of interest" description="Disordered" evidence="7">
    <location>
        <begin position="815"/>
        <end position="835"/>
    </location>
</feature>
<dbReference type="Gene3D" id="3.40.50.11500">
    <property type="match status" value="1"/>
</dbReference>
<dbReference type="FunFam" id="2.60.60.20:FF:000001">
    <property type="entry name" value="DENN domain containing 5B"/>
    <property type="match status" value="1"/>
</dbReference>
<dbReference type="PANTHER" id="PTHR46070:SF2">
    <property type="entry name" value="DENN DOMAIN-CONTAINING PROTEIN 5A"/>
    <property type="match status" value="1"/>
</dbReference>
<sequence length="1402" mass="160094">MSTGFSSNSCRFADYFVICGLDTESGLEPDELSALCQYIQASKFKDGAQGKAIAREGENFEQSPLRRTFKSKVLAHYPENVEWNPFDQDAVGMLCMPKGLSFRTQADLRKPQFHSFIITREDGSRTYGFALTFFEEVISKQICSAMQTLYHMHNAEQQHETQPRLQRFDSYDIGRDTLFVSKCICLMAPMAFVQASRKILEQLHQAVTSAQPPPLPLDSYVHNILYEVPLPPAGRSLKFLGVYGPVVCQRPSSAELPLFDFPIREVIELLGIENMLQLFTCALLEIQILLYSQHYQRLMTVAETITALMFPFQWQHVYVPILPASLLHFLDAPVPYLMGLHSNGQDDRTKLELPQEANLCFVDIDNHFIELPEDLPQFPNKLEFIQEISEVLMAFSVSPEGNVHCSEGLSKLKSFRASDMASDKRNGNLASSPLNSYLLRENETIARLQALVKRTGVSLEKLDVKDDSGTNKDMKMQCDEEELKMHQLNIRVREVFANRFTQMFADYEVFVIQPSQDKESWFSNRDQMQNFDKASFLSDQPEPYLPFLSRFLETQMFASFIDSKILYHDDEDKEHALRVFDSRVEKVRLLNVRTPTLRTSMYQKCTNIEDAEKAIEMRLSKIDHTAVHPHLLDMKIGQGRYKQGFFPRLQSDVLATGPTSNKWTKRSAPAQWRRRDRQKQHAEHLYLDNDQREARDYPFIMHVKYIQEARNLGTTIRQPKLSNLSPSVIAQTNWKFVEGLLKECRNKTKRMLVEKMGREAVELGHGEVSITGVEENTLIASLCDLLERIWSHGLQVKQGKSALWSHLLHYQESKEKKDATPAGLGPPGLIHDTERRKSDASFAMPPLKVSLIEDMRHIQNIGEIKTDVGKARAWVRLSMEKKLLSRHLKHLLSDHELTKKLYKRYAFLRCDDEKEQFLYHLLSFNAVDYFCFTNVFTTIMMPYHVVVIPSKKLGGSMFTANPWVCVSGELAETGVLQVPKNTLEITFECQNLGKLTTVQMGHDNSGLYAKWLVECVLVRNGITGHTYKFPCGRWLGKGVDDGSLERILVGELMTAGSENDERMCRTPPMQQSPGMMRRFVTISPNSKPKLNTGQIQEGVGEAINGIVKHFHKPEKERGSLTLLLCGEYGLVWALEQVFQHGFKSPRLFKNVFIWDFLEKAQVYFESAEQSQITQDENYQTRVRHFCRFMRAISSTPRNIGKDGKFQLLVCLGARLSEDRVGDICNACVLLVKRWKKLPHGSKKNWSHVVDARAGPGFKLTKPKKVKNMDGKKKSKLKKLHKFKRQNSDAHSTTSSMSPSQSPSHSNQSDDGSDVETKQRRPSPAGFSFLDLSYWKRQKVCCGIVYKGRFGEVIIDPRLFKPCCQPKQQQQQHSAAVPSPTADPPCTTDALPSPLAEDLKETW</sequence>
<dbReference type="SMART" id="SM00800">
    <property type="entry name" value="uDENN"/>
    <property type="match status" value="1"/>
</dbReference>
<dbReference type="Pfam" id="PF02141">
    <property type="entry name" value="DENN"/>
    <property type="match status" value="1"/>
</dbReference>
<keyword evidence="5" id="KW-0472">Membrane</keyword>
<feature type="region of interest" description="Disordered" evidence="7">
    <location>
        <begin position="1370"/>
        <end position="1402"/>
    </location>
</feature>
<dbReference type="Pfam" id="PF02759">
    <property type="entry name" value="RUN"/>
    <property type="match status" value="1"/>
</dbReference>
<dbReference type="PANTHER" id="PTHR46070">
    <property type="entry name" value="PINSTRIPE, ISOFORM A"/>
    <property type="match status" value="1"/>
</dbReference>
<keyword evidence="12" id="KW-1185">Reference proteome</keyword>
<comment type="caution">
    <text evidence="6">Lacks conserved residue(s) required for the propagation of feature annotation.</text>
</comment>
<evidence type="ECO:0000259" key="8">
    <source>
        <dbReference type="PROSITE" id="PS50095"/>
    </source>
</evidence>
<dbReference type="InterPro" id="IPR047277">
    <property type="entry name" value="PLAT_RAB6IP1"/>
</dbReference>
<evidence type="ECO:0000256" key="1">
    <source>
        <dbReference type="ARBA" id="ARBA00004370"/>
    </source>
</evidence>
<dbReference type="GO" id="GO:0042147">
    <property type="term" value="P:retrograde transport, endosome to Golgi"/>
    <property type="evidence" value="ECO:0007669"/>
    <property type="project" value="TreeGrafter"/>
</dbReference>
<dbReference type="OrthoDB" id="6019893at2759"/>
<dbReference type="InterPro" id="IPR005112">
    <property type="entry name" value="dDENN_dom"/>
</dbReference>
<reference evidence="11 12" key="1">
    <citation type="journal article" date="2019" name="Genome Biol. Evol.">
        <title>Whole-Genome Sequencing of the Giant Devil Catfish, Bagarius yarrelli.</title>
        <authorList>
            <person name="Jiang W."/>
            <person name="Lv Y."/>
            <person name="Cheng L."/>
            <person name="Yang K."/>
            <person name="Chao B."/>
            <person name="Wang X."/>
            <person name="Li Y."/>
            <person name="Pan X."/>
            <person name="You X."/>
            <person name="Zhang Y."/>
            <person name="Yang J."/>
            <person name="Li J."/>
            <person name="Zhang X."/>
            <person name="Liu S."/>
            <person name="Sun C."/>
            <person name="Yang J."/>
            <person name="Shi Q."/>
        </authorList>
    </citation>
    <scope>NUCLEOTIDE SEQUENCE [LARGE SCALE GENOMIC DNA]</scope>
    <source>
        <strain evidence="11">JWS20170419001</strain>
        <tissue evidence="11">Muscle</tissue>
    </source>
</reference>
<evidence type="ECO:0000256" key="5">
    <source>
        <dbReference type="ARBA" id="ARBA00023136"/>
    </source>
</evidence>
<dbReference type="SMART" id="SM00593">
    <property type="entry name" value="RUN"/>
    <property type="match status" value="1"/>
</dbReference>
<dbReference type="FunFam" id="1.20.58.900:FF:000003">
    <property type="entry name" value="DENN domain containing 5A"/>
    <property type="match status" value="1"/>
</dbReference>
<gene>
    <name evidence="11" type="ORF">Baya_6030</name>
</gene>
<dbReference type="SUPFAM" id="SSF49723">
    <property type="entry name" value="Lipase/lipooxygenase domain (PLAT/LH2 domain)"/>
    <property type="match status" value="1"/>
</dbReference>
<dbReference type="InterPro" id="IPR001024">
    <property type="entry name" value="PLAT/LH2_dom"/>
</dbReference>
<organism evidence="11 12">
    <name type="scientific">Bagarius yarrelli</name>
    <name type="common">Goonch</name>
    <name type="synonym">Bagrus yarrelli</name>
    <dbReference type="NCBI Taxonomy" id="175774"/>
    <lineage>
        <taxon>Eukaryota</taxon>
        <taxon>Metazoa</taxon>
        <taxon>Chordata</taxon>
        <taxon>Craniata</taxon>
        <taxon>Vertebrata</taxon>
        <taxon>Euteleostomi</taxon>
        <taxon>Actinopterygii</taxon>
        <taxon>Neopterygii</taxon>
        <taxon>Teleostei</taxon>
        <taxon>Ostariophysi</taxon>
        <taxon>Siluriformes</taxon>
        <taxon>Sisoridae</taxon>
        <taxon>Sisorinae</taxon>
        <taxon>Bagarius</taxon>
    </lineage>
</organism>
<dbReference type="GO" id="GO:0031267">
    <property type="term" value="F:small GTPase binding"/>
    <property type="evidence" value="ECO:0007669"/>
    <property type="project" value="InterPro"/>
</dbReference>
<dbReference type="Gene3D" id="3.30.450.200">
    <property type="match status" value="1"/>
</dbReference>
<evidence type="ECO:0000256" key="3">
    <source>
        <dbReference type="ARBA" id="ARBA00022658"/>
    </source>
</evidence>
<dbReference type="InterPro" id="IPR004012">
    <property type="entry name" value="Run_dom"/>
</dbReference>
<dbReference type="GO" id="GO:0016020">
    <property type="term" value="C:membrane"/>
    <property type="evidence" value="ECO:0007669"/>
    <property type="project" value="UniProtKB-SubCell"/>
</dbReference>
<feature type="domain" description="UDENN" evidence="9">
    <location>
        <begin position="53"/>
        <end position="574"/>
    </location>
</feature>
<dbReference type="PROSITE" id="PS50095">
    <property type="entry name" value="PLAT"/>
    <property type="match status" value="1"/>
</dbReference>
<protein>
    <submittedName>
        <fullName evidence="11">DENN domain-containing protein 5A</fullName>
    </submittedName>
</protein>
<dbReference type="Gene3D" id="1.20.58.900">
    <property type="match status" value="3"/>
</dbReference>
<dbReference type="Pfam" id="PF01477">
    <property type="entry name" value="PLAT"/>
    <property type="match status" value="1"/>
</dbReference>
<feature type="domain" description="RUN" evidence="10">
    <location>
        <begin position="773"/>
        <end position="937"/>
    </location>
</feature>
<feature type="compositionally biased region" description="Basic residues" evidence="7">
    <location>
        <begin position="1272"/>
        <end position="1284"/>
    </location>
</feature>
<evidence type="ECO:0000256" key="7">
    <source>
        <dbReference type="SAM" id="MobiDB-lite"/>
    </source>
</evidence>
<dbReference type="SUPFAM" id="SSF140741">
    <property type="entry name" value="RUN domain-like"/>
    <property type="match status" value="2"/>
</dbReference>
<dbReference type="InterPro" id="IPR043153">
    <property type="entry name" value="DENN_C"/>
</dbReference>